<gene>
    <name evidence="2" type="ORF">GCM10022386_03910</name>
</gene>
<reference evidence="3" key="1">
    <citation type="journal article" date="2019" name="Int. J. Syst. Evol. Microbiol.">
        <title>The Global Catalogue of Microorganisms (GCM) 10K type strain sequencing project: providing services to taxonomists for standard genome sequencing and annotation.</title>
        <authorList>
            <consortium name="The Broad Institute Genomics Platform"/>
            <consortium name="The Broad Institute Genome Sequencing Center for Infectious Disease"/>
            <person name="Wu L."/>
            <person name="Ma J."/>
        </authorList>
    </citation>
    <scope>NUCLEOTIDE SEQUENCE [LARGE SCALE GENOMIC DNA]</scope>
    <source>
        <strain evidence="3">JCM 17064</strain>
    </source>
</reference>
<name>A0ABP7TC56_9FLAO</name>
<feature type="signal peptide" evidence="1">
    <location>
        <begin position="1"/>
        <end position="21"/>
    </location>
</feature>
<keyword evidence="1" id="KW-0732">Signal</keyword>
<dbReference type="EMBL" id="BAABCR010000004">
    <property type="protein sequence ID" value="GAA4024087.1"/>
    <property type="molecule type" value="Genomic_DNA"/>
</dbReference>
<protein>
    <recommendedName>
        <fullName evidence="4">DUF4468 domain-containing protein</fullName>
    </recommendedName>
</protein>
<dbReference type="Proteomes" id="UP001500968">
    <property type="component" value="Unassembled WGS sequence"/>
</dbReference>
<sequence length="193" mass="23068">MKLKHLSILFFFVVVNAYSQSATTLKSAMQQLYEANYLMDFETIAQLSYPNMVEKTGKEAFLEQTEQFYENDTYRQRYQLQTVPFQFGPITKIGNQWFCVVTVRIPKRYFFEAKLSEEKALEKKTWLQEMNQTKDVTFEPNRNSFNVKMIATFIAVYNENTNGNWRFFNFDFTEQKTTFEQLFDETVIKQLKL</sequence>
<accession>A0ABP7TC56</accession>
<feature type="chain" id="PRO_5045785283" description="DUF4468 domain-containing protein" evidence="1">
    <location>
        <begin position="22"/>
        <end position="193"/>
    </location>
</feature>
<evidence type="ECO:0008006" key="4">
    <source>
        <dbReference type="Google" id="ProtNLM"/>
    </source>
</evidence>
<dbReference type="RefSeq" id="WP_324691063.1">
    <property type="nucleotide sequence ID" value="NZ_BAABCR010000004.1"/>
</dbReference>
<comment type="caution">
    <text evidence="2">The sequence shown here is derived from an EMBL/GenBank/DDBJ whole genome shotgun (WGS) entry which is preliminary data.</text>
</comment>
<proteinExistence type="predicted"/>
<evidence type="ECO:0000313" key="2">
    <source>
        <dbReference type="EMBL" id="GAA4024087.1"/>
    </source>
</evidence>
<evidence type="ECO:0000313" key="3">
    <source>
        <dbReference type="Proteomes" id="UP001500968"/>
    </source>
</evidence>
<evidence type="ECO:0000256" key="1">
    <source>
        <dbReference type="SAM" id="SignalP"/>
    </source>
</evidence>
<keyword evidence="3" id="KW-1185">Reference proteome</keyword>
<organism evidence="2 3">
    <name type="scientific">Flavobacterium cheonhonense</name>
    <dbReference type="NCBI Taxonomy" id="706185"/>
    <lineage>
        <taxon>Bacteria</taxon>
        <taxon>Pseudomonadati</taxon>
        <taxon>Bacteroidota</taxon>
        <taxon>Flavobacteriia</taxon>
        <taxon>Flavobacteriales</taxon>
        <taxon>Flavobacteriaceae</taxon>
        <taxon>Flavobacterium</taxon>
    </lineage>
</organism>